<feature type="transmembrane region" description="Helical" evidence="2">
    <location>
        <begin position="12"/>
        <end position="35"/>
    </location>
</feature>
<feature type="region of interest" description="Disordered" evidence="1">
    <location>
        <begin position="119"/>
        <end position="138"/>
    </location>
</feature>
<feature type="transmembrane region" description="Helical" evidence="2">
    <location>
        <begin position="91"/>
        <end position="113"/>
    </location>
</feature>
<sequence length="138" mass="14625">MAAITTGQRPSRVFVGWALASAVAVLLAIAAAASAPVGYRSPARSCASITAEIPEDYQDFTDVQGSWTWFPVGLTCTWTSSSGTFRAGPSWWVTMALAAPLLTGGGMLVHTAWASRRHHEHDRDADDAAEAEASPAHR</sequence>
<accession>A0ABY5L1E5</accession>
<dbReference type="EMBL" id="CP101988">
    <property type="protein sequence ID" value="UUI75883.1"/>
    <property type="molecule type" value="Genomic_DNA"/>
</dbReference>
<organism evidence="3 4">
    <name type="scientific">Cellulomonas chengniuliangii</name>
    <dbReference type="NCBI Taxonomy" id="2968084"/>
    <lineage>
        <taxon>Bacteria</taxon>
        <taxon>Bacillati</taxon>
        <taxon>Actinomycetota</taxon>
        <taxon>Actinomycetes</taxon>
        <taxon>Micrococcales</taxon>
        <taxon>Cellulomonadaceae</taxon>
        <taxon>Cellulomonas</taxon>
    </lineage>
</organism>
<reference evidence="3 4" key="1">
    <citation type="submission" date="2022-07" db="EMBL/GenBank/DDBJ databases">
        <title>Novel species in genus cellulomonas.</title>
        <authorList>
            <person name="Ye L."/>
        </authorList>
    </citation>
    <scope>NUCLEOTIDE SEQUENCE [LARGE SCALE GENOMIC DNA]</scope>
    <source>
        <strain evidence="4">zg-Y338</strain>
    </source>
</reference>
<keyword evidence="2" id="KW-0812">Transmembrane</keyword>
<keyword evidence="4" id="KW-1185">Reference proteome</keyword>
<evidence type="ECO:0000313" key="4">
    <source>
        <dbReference type="Proteomes" id="UP001316189"/>
    </source>
</evidence>
<proteinExistence type="predicted"/>
<keyword evidence="2" id="KW-0472">Membrane</keyword>
<evidence type="ECO:0000256" key="1">
    <source>
        <dbReference type="SAM" id="MobiDB-lite"/>
    </source>
</evidence>
<dbReference type="Proteomes" id="UP001316189">
    <property type="component" value="Chromosome"/>
</dbReference>
<evidence type="ECO:0000256" key="2">
    <source>
        <dbReference type="SAM" id="Phobius"/>
    </source>
</evidence>
<protein>
    <recommendedName>
        <fullName evidence="5">DUF2637 domain-containing protein</fullName>
    </recommendedName>
</protein>
<gene>
    <name evidence="3" type="ORF">NP064_02945</name>
</gene>
<dbReference type="RefSeq" id="WP_227567997.1">
    <property type="nucleotide sequence ID" value="NZ_CP101988.1"/>
</dbReference>
<keyword evidence="2" id="KW-1133">Transmembrane helix</keyword>
<evidence type="ECO:0000313" key="3">
    <source>
        <dbReference type="EMBL" id="UUI75883.1"/>
    </source>
</evidence>
<name>A0ABY5L1E5_9CELL</name>
<evidence type="ECO:0008006" key="5">
    <source>
        <dbReference type="Google" id="ProtNLM"/>
    </source>
</evidence>